<feature type="region of interest" description="Disordered" evidence="1">
    <location>
        <begin position="87"/>
        <end position="182"/>
    </location>
</feature>
<evidence type="ECO:0000313" key="2">
    <source>
        <dbReference type="EMBL" id="RLN28055.1"/>
    </source>
</evidence>
<dbReference type="OrthoDB" id="694286at2759"/>
<evidence type="ECO:0000313" key="3">
    <source>
        <dbReference type="Proteomes" id="UP000275267"/>
    </source>
</evidence>
<feature type="region of interest" description="Disordered" evidence="1">
    <location>
        <begin position="317"/>
        <end position="348"/>
    </location>
</feature>
<organism evidence="2 3">
    <name type="scientific">Panicum miliaceum</name>
    <name type="common">Proso millet</name>
    <name type="synonym">Broomcorn millet</name>
    <dbReference type="NCBI Taxonomy" id="4540"/>
    <lineage>
        <taxon>Eukaryota</taxon>
        <taxon>Viridiplantae</taxon>
        <taxon>Streptophyta</taxon>
        <taxon>Embryophyta</taxon>
        <taxon>Tracheophyta</taxon>
        <taxon>Spermatophyta</taxon>
        <taxon>Magnoliopsida</taxon>
        <taxon>Liliopsida</taxon>
        <taxon>Poales</taxon>
        <taxon>Poaceae</taxon>
        <taxon>PACMAD clade</taxon>
        <taxon>Panicoideae</taxon>
        <taxon>Panicodae</taxon>
        <taxon>Paniceae</taxon>
        <taxon>Panicinae</taxon>
        <taxon>Panicum</taxon>
        <taxon>Panicum sect. Panicum</taxon>
    </lineage>
</organism>
<dbReference type="Proteomes" id="UP000275267">
    <property type="component" value="Unassembled WGS sequence"/>
</dbReference>
<feature type="compositionally biased region" description="Low complexity" evidence="1">
    <location>
        <begin position="105"/>
        <end position="114"/>
    </location>
</feature>
<comment type="caution">
    <text evidence="2">The sequence shown here is derived from an EMBL/GenBank/DDBJ whole genome shotgun (WGS) entry which is preliminary data.</text>
</comment>
<dbReference type="EMBL" id="PQIB02000003">
    <property type="protein sequence ID" value="RLN28055.1"/>
    <property type="molecule type" value="Genomic_DNA"/>
</dbReference>
<keyword evidence="3" id="KW-1185">Reference proteome</keyword>
<feature type="compositionally biased region" description="Low complexity" evidence="1">
    <location>
        <begin position="139"/>
        <end position="154"/>
    </location>
</feature>
<evidence type="ECO:0000256" key="1">
    <source>
        <dbReference type="SAM" id="MobiDB-lite"/>
    </source>
</evidence>
<gene>
    <name evidence="2" type="ORF">C2845_PM05G22620</name>
</gene>
<proteinExistence type="predicted"/>
<feature type="compositionally biased region" description="Pro residues" evidence="1">
    <location>
        <begin position="155"/>
        <end position="166"/>
    </location>
</feature>
<sequence>MAYSPPAPGDGAGVDGSASPSRGTMDRPSDSAGGRSASVPHAAAGGECGSNARLTLGSWMTSAFLAGLQAKWKKYLEEAGRGRETQALGGLRRNWKAGGNRLPRTATPSSAAPADCSNDDDFVEGAFKKRKVPPDSEAAHAGGSSSSQRTHSSPRFPPRPPPPRSPAPKKHAKGRKLEGEEQCHRVGKACPAAKKTVEKLVRKTKANVRCYPKEVLETNQSLNKPQREYVGSWDITNDDVMLAQLAVDMDKIDWCQLIYTDLCHSVEKWQKRNKNNQTATMYGCCIVLLTLLLPDDQLYDTQFARRIDHLVRDQFGRDGFDDAETRTGSQDGTTQDQERDGSLGCPRQTSRWMNLQQSDHSNTPNSMFHGPIEKGASGRSIAGEPMYDKTPFAPATGADDGASELQNNKEASICETSQDNPVFDVSMQKEKVMYEPKIVGTSGSCVSAMMTDELEPCSVLVMKFGDGLAYGKDIMMSFGDGRELEDLFVDFAIECISHDDRHIYSLPEVSCVFLGSLAMRHLNAEHLIHKDQLAPAFSPDPLLDVLNTMLPSTEAMKNTQLIFLITTGSSWKDFHHQTMSIYGKLFRFIKLIINRLTTTLHKVRPKCWFPKFGKWSYKFEHEAPSRKYGSNDCDFFIIKYLLAFDTRRGLVDCVIDRERSADLRAEIVEYLTFHDCNEIRPLPKEVARVTQFVHIVDSNPYGAEMNFTAWKDFHHQTMSIYGKLFRFIKLIINRLTTTLHKERSADLRAEIVEYLTFHDCNEIRPLPKEVARPMSLDDILLAPFGHHKGERILPEVCGRPILTEPSKVGIRARCGAFYELGWMMVATAHTSKSPSIPSAPTFVETRVGARALSTLLRAYLAWLQLCLEQLHSKLQLELALGGVGAGWMEGLT</sequence>
<protein>
    <recommendedName>
        <fullName evidence="4">Ubiquitin-like protease family profile domain-containing protein</fullName>
    </recommendedName>
</protein>
<accession>A0A3L6SX06</accession>
<evidence type="ECO:0008006" key="4">
    <source>
        <dbReference type="Google" id="ProtNLM"/>
    </source>
</evidence>
<feature type="compositionally biased region" description="Polar residues" evidence="1">
    <location>
        <begin position="326"/>
        <end position="335"/>
    </location>
</feature>
<reference evidence="3" key="1">
    <citation type="journal article" date="2019" name="Nat. Commun.">
        <title>The genome of broomcorn millet.</title>
        <authorList>
            <person name="Zou C."/>
            <person name="Miki D."/>
            <person name="Li D."/>
            <person name="Tang Q."/>
            <person name="Xiao L."/>
            <person name="Rajput S."/>
            <person name="Deng P."/>
            <person name="Jia W."/>
            <person name="Huang R."/>
            <person name="Zhang M."/>
            <person name="Sun Y."/>
            <person name="Hu J."/>
            <person name="Fu X."/>
            <person name="Schnable P.S."/>
            <person name="Li F."/>
            <person name="Zhang H."/>
            <person name="Feng B."/>
            <person name="Zhu X."/>
            <person name="Liu R."/>
            <person name="Schnable J.C."/>
            <person name="Zhu J.-K."/>
            <person name="Zhang H."/>
        </authorList>
    </citation>
    <scope>NUCLEOTIDE SEQUENCE [LARGE SCALE GENOMIC DNA]</scope>
</reference>
<feature type="region of interest" description="Disordered" evidence="1">
    <location>
        <begin position="1"/>
        <end position="51"/>
    </location>
</feature>
<dbReference type="AlphaFoldDB" id="A0A3L6SX06"/>
<name>A0A3L6SX06_PANMI</name>